<dbReference type="NCBIfam" id="TIGR02605">
    <property type="entry name" value="CxxC_CxxC_SSSS"/>
    <property type="match status" value="1"/>
</dbReference>
<evidence type="ECO:0000256" key="1">
    <source>
        <dbReference type="SAM" id="MobiDB-lite"/>
    </source>
</evidence>
<name>A0A160V845_9ZZZZ</name>
<dbReference type="EMBL" id="FAXA01000186">
    <property type="protein sequence ID" value="CUV02096.1"/>
    <property type="molecule type" value="Genomic_DNA"/>
</dbReference>
<dbReference type="InterPro" id="IPR013429">
    <property type="entry name" value="Regulatory_FmdB_Zinc_ribbon"/>
</dbReference>
<evidence type="ECO:0000313" key="3">
    <source>
        <dbReference type="EMBL" id="CUV02096.1"/>
    </source>
</evidence>
<accession>A0A160V845</accession>
<protein>
    <recommendedName>
        <fullName evidence="2">Putative regulatory protein FmdB zinc ribbon domain-containing protein</fullName>
    </recommendedName>
</protein>
<feature type="domain" description="Putative regulatory protein FmdB zinc ribbon" evidence="2">
    <location>
        <begin position="1"/>
        <end position="42"/>
    </location>
</feature>
<feature type="region of interest" description="Disordered" evidence="1">
    <location>
        <begin position="57"/>
        <end position="87"/>
    </location>
</feature>
<dbReference type="Pfam" id="PF09723">
    <property type="entry name" value="Zn_ribbon_8"/>
    <property type="match status" value="1"/>
</dbReference>
<proteinExistence type="predicted"/>
<sequence>MPIYEYYCAKCDAEFESMRPVSRMDEPVPCATCGEVGHRLLSNFSFKSNSFTAPKLKPVKRKPFRSHNQVSSPEPDQDASSELDVSR</sequence>
<evidence type="ECO:0000259" key="2">
    <source>
        <dbReference type="SMART" id="SM00834"/>
    </source>
</evidence>
<dbReference type="SMART" id="SM00834">
    <property type="entry name" value="CxxC_CXXC_SSSS"/>
    <property type="match status" value="1"/>
</dbReference>
<gene>
    <name evidence="3" type="ORF">MGWOODY_Clf939</name>
</gene>
<organism evidence="3">
    <name type="scientific">hydrothermal vent metagenome</name>
    <dbReference type="NCBI Taxonomy" id="652676"/>
    <lineage>
        <taxon>unclassified sequences</taxon>
        <taxon>metagenomes</taxon>
        <taxon>ecological metagenomes</taxon>
    </lineage>
</organism>
<reference evidence="3" key="1">
    <citation type="submission" date="2015-10" db="EMBL/GenBank/DDBJ databases">
        <authorList>
            <person name="Gilbert D.G."/>
        </authorList>
    </citation>
    <scope>NUCLEOTIDE SEQUENCE</scope>
</reference>
<dbReference type="AlphaFoldDB" id="A0A160V845"/>